<dbReference type="CDD" id="cd00109">
    <property type="entry name" value="Kunitz-type"/>
    <property type="match status" value="1"/>
</dbReference>
<comment type="caution">
    <text evidence="8">The sequence shown here is derived from an EMBL/GenBank/DDBJ whole genome shotgun (WGS) entry which is preliminary data.</text>
</comment>
<evidence type="ECO:0000256" key="5">
    <source>
        <dbReference type="SAM" id="Phobius"/>
    </source>
</evidence>
<comment type="subcellular location">
    <subcellularLocation>
        <location evidence="1">Secreted</location>
        <location evidence="1">Extracellular space</location>
        <location evidence="1">Extracellular matrix</location>
    </subcellularLocation>
</comment>
<name>A0A4Z2DN48_SCHJA</name>
<sequence length="1037" mass="117865">MMQSKCSQLYLAYVFIHFKLSVLFHFVIFSCIIFSNFDEILCLNRFNKVPEDCYEIPKYSSVIRRPGDGGFEIRIELLPPDVKRRRGSGNNGNMIQLSSDLSSPNYKSLVHYLNGRDYLVTVGPKLSSNTGKNGLRLESVYLTAVPLGSPEGEEFHLSKGRFVPTTCSNPTIGVIRLAYNFPNQVSFVWTSPPNSESETLKYTPNSHHFNACLEIRATVIPWHWHRFYFKNAGSLRHVLCPAEDLRQIDEWSEYLHSNTKLFRKAKSDSVKARSIASIGKTDNGDKANHRYSDSGYYGGEEIDSCSVQELPKPVRTCCACNTAIYRLIIQSEWQQQQHWRDWPTTLTGAGGSISENPHWSEILGASHSPHYDIFHAGGYASPAVDALCTTSDVSKLESEFRNQAGENILTVIRTRGIDSMAPPEQRFRSALFAVNSSHHLFSFLTRIVPSPDWCTGLSRVDVCLPNCSWPLRMQFRLEPWDAGVMTGNTYIPIETSERLREPKPMCPITPELRPNTPFTVLTDYVSLPNSDSFSLTNIHTTGSNTFRNPNLVLPMSDQMNMLNIPSTNGRMRRQFARLGTVELELLRINEHESCATEALQEDQAMTKTSNFPRRDSYGGSSGTGRSTGEVGKRRLLNDQLGTRCHLSEWSPWSPCTQVDLDTCSTNEAKSFWANTPPRMWRTRHSISQSNDEDCLNAKLKEEKACDMPTAKETCGPIPVSTSQTKQYSTDNCNKLPWGPWSSCINATCTRPGMIYRWRRFPDHATKVACEKHPLASQVDTCWPPSNLHCSVSELQVACQEEPPTPQRLCVRPLNTIKRYFYSSTSKQCKEFEYVPECHLRALVANHIISLTRNVFKDRNTCEQLCTNKQIQADAVWSPIVKRETEKSQYKCEQSLDKGSSCQSNKITYRWYYDKQTARCISFKYLGCYGNENNFKTEYECMSQCIYHDNVTTNLDQLNVTTTNNKITSTSNSNIHNKWIQMPPECQYTQWTEWSSCSASCGPGIKTRERKRVSSTTDNCQRILPELKQQITCLIKAC</sequence>
<dbReference type="PROSITE" id="PS51257">
    <property type="entry name" value="PROKAR_LIPOPROTEIN"/>
    <property type="match status" value="1"/>
</dbReference>
<keyword evidence="3" id="KW-0130">Cell adhesion</keyword>
<dbReference type="PANTHER" id="PTHR11311:SF16">
    <property type="entry name" value="SPONDIN-1"/>
    <property type="match status" value="1"/>
</dbReference>
<evidence type="ECO:0000313" key="8">
    <source>
        <dbReference type="EMBL" id="TNN17590.1"/>
    </source>
</evidence>
<feature type="domain" description="BPTI/Kunitz inhibitor" evidence="6">
    <location>
        <begin position="798"/>
        <end position="865"/>
    </location>
</feature>
<keyword evidence="9" id="KW-1185">Reference proteome</keyword>
<dbReference type="InterPro" id="IPR002223">
    <property type="entry name" value="Kunitz_BPTI"/>
</dbReference>
<dbReference type="PROSITE" id="PS50092">
    <property type="entry name" value="TSP1"/>
    <property type="match status" value="1"/>
</dbReference>
<keyword evidence="5" id="KW-0812">Transmembrane</keyword>
<dbReference type="SUPFAM" id="SSF82895">
    <property type="entry name" value="TSP-1 type 1 repeat"/>
    <property type="match status" value="1"/>
</dbReference>
<dbReference type="InterPro" id="IPR036880">
    <property type="entry name" value="Kunitz_BPTI_sf"/>
</dbReference>
<keyword evidence="5" id="KW-0472">Membrane</keyword>
<dbReference type="PROSITE" id="PS50279">
    <property type="entry name" value="BPTI_KUNITZ_2"/>
    <property type="match status" value="2"/>
</dbReference>
<evidence type="ECO:0000256" key="3">
    <source>
        <dbReference type="ARBA" id="ARBA00022889"/>
    </source>
</evidence>
<feature type="region of interest" description="Disordered" evidence="4">
    <location>
        <begin position="600"/>
        <end position="631"/>
    </location>
</feature>
<dbReference type="Proteomes" id="UP000311919">
    <property type="component" value="Unassembled WGS sequence"/>
</dbReference>
<dbReference type="InterPro" id="IPR036383">
    <property type="entry name" value="TSP1_rpt_sf"/>
</dbReference>
<gene>
    <name evidence="8" type="ORF">EWB00_011007</name>
</gene>
<keyword evidence="2" id="KW-0272">Extracellular matrix</keyword>
<keyword evidence="2" id="KW-0964">Secreted</keyword>
<organism evidence="8 9">
    <name type="scientific">Schistosoma japonicum</name>
    <name type="common">Blood fluke</name>
    <dbReference type="NCBI Taxonomy" id="6182"/>
    <lineage>
        <taxon>Eukaryota</taxon>
        <taxon>Metazoa</taxon>
        <taxon>Spiralia</taxon>
        <taxon>Lophotrochozoa</taxon>
        <taxon>Platyhelminthes</taxon>
        <taxon>Trematoda</taxon>
        <taxon>Digenea</taxon>
        <taxon>Strigeidida</taxon>
        <taxon>Schistosomatoidea</taxon>
        <taxon>Schistosomatidae</taxon>
        <taxon>Schistosoma</taxon>
    </lineage>
</organism>
<evidence type="ECO:0000313" key="9">
    <source>
        <dbReference type="Proteomes" id="UP000311919"/>
    </source>
</evidence>
<dbReference type="SUPFAM" id="SSF57362">
    <property type="entry name" value="BPTI-like"/>
    <property type="match status" value="2"/>
</dbReference>
<dbReference type="InterPro" id="IPR009465">
    <property type="entry name" value="Spondin_N"/>
</dbReference>
<dbReference type="Gene3D" id="4.10.410.10">
    <property type="entry name" value="Pancreatic trypsin inhibitor Kunitz domain"/>
    <property type="match status" value="2"/>
</dbReference>
<dbReference type="AlphaFoldDB" id="A0A4Z2DN48"/>
<feature type="domain" description="Spondin" evidence="7">
    <location>
        <begin position="313"/>
        <end position="517"/>
    </location>
</feature>
<accession>A0A4Z2DN48</accession>
<dbReference type="SMART" id="SM00209">
    <property type="entry name" value="TSP1"/>
    <property type="match status" value="2"/>
</dbReference>
<dbReference type="PROSITE" id="PS00280">
    <property type="entry name" value="BPTI_KUNITZ_1"/>
    <property type="match status" value="1"/>
</dbReference>
<dbReference type="SMART" id="SM00131">
    <property type="entry name" value="KU"/>
    <property type="match status" value="2"/>
</dbReference>
<dbReference type="GO" id="GO:0031012">
    <property type="term" value="C:extracellular matrix"/>
    <property type="evidence" value="ECO:0007669"/>
    <property type="project" value="TreeGrafter"/>
</dbReference>
<dbReference type="Gene3D" id="2.20.100.10">
    <property type="entry name" value="Thrombospondin type-1 (TSP1) repeat"/>
    <property type="match status" value="1"/>
</dbReference>
<protein>
    <submittedName>
        <fullName evidence="8">Spondin-1</fullName>
    </submittedName>
</protein>
<proteinExistence type="predicted"/>
<dbReference type="Pfam" id="PF06468">
    <property type="entry name" value="Spond_N"/>
    <property type="match status" value="1"/>
</dbReference>
<dbReference type="PROSITE" id="PS51020">
    <property type="entry name" value="SPONDIN"/>
    <property type="match status" value="1"/>
</dbReference>
<evidence type="ECO:0000256" key="1">
    <source>
        <dbReference type="ARBA" id="ARBA00004498"/>
    </source>
</evidence>
<dbReference type="Pfam" id="PF00014">
    <property type="entry name" value="Kunitz_BPTI"/>
    <property type="match status" value="1"/>
</dbReference>
<dbReference type="OrthoDB" id="347314at2759"/>
<dbReference type="GO" id="GO:0007155">
    <property type="term" value="P:cell adhesion"/>
    <property type="evidence" value="ECO:0007669"/>
    <property type="project" value="UniProtKB-KW"/>
</dbReference>
<dbReference type="InterPro" id="IPR020901">
    <property type="entry name" value="Prtase_inh_Kunz-CS"/>
</dbReference>
<feature type="domain" description="BPTI/Kunitz inhibitor" evidence="6">
    <location>
        <begin position="891"/>
        <end position="944"/>
    </location>
</feature>
<dbReference type="InterPro" id="IPR000884">
    <property type="entry name" value="TSP1_rpt"/>
</dbReference>
<dbReference type="NCBIfam" id="NF038123">
    <property type="entry name" value="NF038123_dom"/>
    <property type="match status" value="1"/>
</dbReference>
<dbReference type="InterPro" id="IPR038678">
    <property type="entry name" value="Spondin_N_sf"/>
</dbReference>
<dbReference type="Gene3D" id="2.60.40.2130">
    <property type="entry name" value="F-spondin domain"/>
    <property type="match status" value="1"/>
</dbReference>
<dbReference type="GO" id="GO:0004867">
    <property type="term" value="F:serine-type endopeptidase inhibitor activity"/>
    <property type="evidence" value="ECO:0007669"/>
    <property type="project" value="InterPro"/>
</dbReference>
<evidence type="ECO:0000259" key="7">
    <source>
        <dbReference type="PROSITE" id="PS51020"/>
    </source>
</evidence>
<evidence type="ECO:0000256" key="4">
    <source>
        <dbReference type="SAM" id="MobiDB-lite"/>
    </source>
</evidence>
<reference evidence="8 9" key="1">
    <citation type="submission" date="2019-03" db="EMBL/GenBank/DDBJ databases">
        <title>An improved genome assembly of the fluke Schistosoma japonicum.</title>
        <authorList>
            <person name="Hu W."/>
            <person name="Luo F."/>
            <person name="Yin M."/>
            <person name="Mo X."/>
            <person name="Sun C."/>
            <person name="Wu Q."/>
            <person name="Zhu B."/>
            <person name="Xiang M."/>
            <person name="Wang J."/>
            <person name="Wang Y."/>
            <person name="Zhang T."/>
            <person name="Xu B."/>
            <person name="Zheng H."/>
            <person name="Feng Z."/>
        </authorList>
    </citation>
    <scope>NUCLEOTIDE SEQUENCE [LARGE SCALE GENOMIC DNA]</scope>
    <source>
        <strain evidence="8">HuSjv2</strain>
        <tissue evidence="8">Worms</tissue>
    </source>
</reference>
<feature type="transmembrane region" description="Helical" evidence="5">
    <location>
        <begin position="12"/>
        <end position="37"/>
    </location>
</feature>
<dbReference type="EMBL" id="SKCS01000090">
    <property type="protein sequence ID" value="TNN17590.1"/>
    <property type="molecule type" value="Genomic_DNA"/>
</dbReference>
<dbReference type="STRING" id="6182.A0A4Z2DN48"/>
<dbReference type="InterPro" id="IPR051418">
    <property type="entry name" value="Spondin/Thrombospondin_T1"/>
</dbReference>
<evidence type="ECO:0000256" key="2">
    <source>
        <dbReference type="ARBA" id="ARBA00022530"/>
    </source>
</evidence>
<dbReference type="Pfam" id="PF00090">
    <property type="entry name" value="TSP_1"/>
    <property type="match status" value="1"/>
</dbReference>
<evidence type="ECO:0000259" key="6">
    <source>
        <dbReference type="PROSITE" id="PS50279"/>
    </source>
</evidence>
<keyword evidence="5" id="KW-1133">Transmembrane helix</keyword>
<dbReference type="PANTHER" id="PTHR11311">
    <property type="entry name" value="SPONDIN"/>
    <property type="match status" value="1"/>
</dbReference>